<evidence type="ECO:0000313" key="1">
    <source>
        <dbReference type="EMBL" id="KMP00677.1"/>
    </source>
</evidence>
<dbReference type="EMBL" id="DS028093">
    <property type="protein sequence ID" value="KMP00677.1"/>
    <property type="molecule type" value="Genomic_DNA"/>
</dbReference>
<organism evidence="1 2">
    <name type="scientific">Coccidioides immitis RMSCC 2394</name>
    <dbReference type="NCBI Taxonomy" id="404692"/>
    <lineage>
        <taxon>Eukaryota</taxon>
        <taxon>Fungi</taxon>
        <taxon>Dikarya</taxon>
        <taxon>Ascomycota</taxon>
        <taxon>Pezizomycotina</taxon>
        <taxon>Eurotiomycetes</taxon>
        <taxon>Eurotiomycetidae</taxon>
        <taxon>Onygenales</taxon>
        <taxon>Onygenaceae</taxon>
        <taxon>Coccidioides</taxon>
    </lineage>
</organism>
<reference evidence="2" key="1">
    <citation type="journal article" date="2010" name="Genome Res.">
        <title>Population genomic sequencing of Coccidioides fungi reveals recent hybridization and transposon control.</title>
        <authorList>
            <person name="Neafsey D.E."/>
            <person name="Barker B.M."/>
            <person name="Sharpton T.J."/>
            <person name="Stajich J.E."/>
            <person name="Park D.J."/>
            <person name="Whiston E."/>
            <person name="Hung C.-Y."/>
            <person name="McMahan C."/>
            <person name="White J."/>
            <person name="Sykes S."/>
            <person name="Heiman D."/>
            <person name="Young S."/>
            <person name="Zeng Q."/>
            <person name="Abouelleil A."/>
            <person name="Aftuck L."/>
            <person name="Bessette D."/>
            <person name="Brown A."/>
            <person name="FitzGerald M."/>
            <person name="Lui A."/>
            <person name="Macdonald J.P."/>
            <person name="Priest M."/>
            <person name="Orbach M.J."/>
            <person name="Galgiani J.N."/>
            <person name="Kirkland T.N."/>
            <person name="Cole G.T."/>
            <person name="Birren B.W."/>
            <person name="Henn M.R."/>
            <person name="Taylor J.W."/>
            <person name="Rounsley S.D."/>
        </authorList>
    </citation>
    <scope>NUCLEOTIDE SEQUENCE [LARGE SCALE GENOMIC DNA]</scope>
    <source>
        <strain evidence="2">RMSCC 2394</strain>
    </source>
</reference>
<accession>A0A0J7ATQ5</accession>
<sequence length="99" mass="10516">MAGCDVTQCIATPQLRWVVESRALVSQWHSFFQKAHKPSAQAERWGGGDPAELLGCVISSAYAALLLMRQHVAGGFVGSSEAVVRGLSSAQKGSKQDSN</sequence>
<name>A0A0J7ATQ5_COCIT</name>
<dbReference type="AlphaFoldDB" id="A0A0J7ATQ5"/>
<gene>
    <name evidence="1" type="ORF">CIRG_00819</name>
</gene>
<evidence type="ECO:0000313" key="2">
    <source>
        <dbReference type="Proteomes" id="UP000054565"/>
    </source>
</evidence>
<dbReference type="Proteomes" id="UP000054565">
    <property type="component" value="Unassembled WGS sequence"/>
</dbReference>
<proteinExistence type="predicted"/>
<protein>
    <submittedName>
        <fullName evidence="1">Uncharacterized protein</fullName>
    </submittedName>
</protein>